<dbReference type="Proteomes" id="UP000542674">
    <property type="component" value="Unassembled WGS sequence"/>
</dbReference>
<accession>A0A7W7T755</accession>
<dbReference type="RefSeq" id="WP_221447377.1">
    <property type="nucleotide sequence ID" value="NZ_BAABAI010000016.1"/>
</dbReference>
<protein>
    <submittedName>
        <fullName evidence="1">Tetratricopeptide (TPR) repeat protein</fullName>
    </submittedName>
</protein>
<proteinExistence type="predicted"/>
<name>A0A7W7T755_9PSEU</name>
<organism evidence="1 2">
    <name type="scientific">Saccharothrix violaceirubra</name>
    <dbReference type="NCBI Taxonomy" id="413306"/>
    <lineage>
        <taxon>Bacteria</taxon>
        <taxon>Bacillati</taxon>
        <taxon>Actinomycetota</taxon>
        <taxon>Actinomycetes</taxon>
        <taxon>Pseudonocardiales</taxon>
        <taxon>Pseudonocardiaceae</taxon>
        <taxon>Saccharothrix</taxon>
    </lineage>
</organism>
<comment type="caution">
    <text evidence="1">The sequence shown here is derived from an EMBL/GenBank/DDBJ whole genome shotgun (WGS) entry which is preliminary data.</text>
</comment>
<dbReference type="EMBL" id="JACHJS010000001">
    <property type="protein sequence ID" value="MBB4967809.1"/>
    <property type="molecule type" value="Genomic_DNA"/>
</dbReference>
<reference evidence="1 2" key="1">
    <citation type="submission" date="2020-08" db="EMBL/GenBank/DDBJ databases">
        <title>Sequencing the genomes of 1000 actinobacteria strains.</title>
        <authorList>
            <person name="Klenk H.-P."/>
        </authorList>
    </citation>
    <scope>NUCLEOTIDE SEQUENCE [LARGE SCALE GENOMIC DNA]</scope>
    <source>
        <strain evidence="1 2">DSM 45084</strain>
    </source>
</reference>
<dbReference type="AlphaFoldDB" id="A0A7W7T755"/>
<sequence length="451" mass="49292">MPREDDVGGSERDFFTHPLAYVRAERGWTYQDLVDVVARHVGNIAARREKAWRWENWGVVPDEDSQNALATELGVPREHVRRLGWPAWLPAGDRVNIELPWTADASRSMLDHTAGAAVLDRRGFLTLSSGTMVTIANQWLGLEHAKVDSVLRGGRVDTALVECLERRLPTVRQMLDSLGGGNVRDLADAELKLVTNLLSQATYGEKIGTRLFGVAAELGRIAGWASFDAGYHASAERYFLAGLRAAHSAGDRVSGANILKCMSLQLVDADRAEEALAVAKAARDGAKGASKRVLAMMTVREARANAVMGAASECEALLVRADQAMCASDDQSDPDWAGYFDHAEYSAQVAACYMLLKRYRLADQWLGRSLALQPIERAVDLSTYLIWRAEAVLELGEVDQACALVGEAVPLIASSRSTRNRRRLAGIRSKLAVHDHPAIVGLDEQVRSLIA</sequence>
<evidence type="ECO:0000313" key="1">
    <source>
        <dbReference type="EMBL" id="MBB4967809.1"/>
    </source>
</evidence>
<evidence type="ECO:0000313" key="2">
    <source>
        <dbReference type="Proteomes" id="UP000542674"/>
    </source>
</evidence>
<gene>
    <name evidence="1" type="ORF">F4559_005168</name>
</gene>
<keyword evidence="2" id="KW-1185">Reference proteome</keyword>